<dbReference type="Gene3D" id="3.30.40.10">
    <property type="entry name" value="Zinc/RING finger domain, C3HC4 (zinc finger)"/>
    <property type="match status" value="1"/>
</dbReference>
<organism evidence="5 6">
    <name type="scientific">Tetraparma gracilis</name>
    <dbReference type="NCBI Taxonomy" id="2962635"/>
    <lineage>
        <taxon>Eukaryota</taxon>
        <taxon>Sar</taxon>
        <taxon>Stramenopiles</taxon>
        <taxon>Ochrophyta</taxon>
        <taxon>Bolidophyceae</taxon>
        <taxon>Parmales</taxon>
        <taxon>Triparmaceae</taxon>
        <taxon>Tetraparma</taxon>
    </lineage>
</organism>
<dbReference type="SMART" id="SM00290">
    <property type="entry name" value="ZnF_UBP"/>
    <property type="match status" value="1"/>
</dbReference>
<gene>
    <name evidence="5" type="ORF">TeGR_g14555</name>
</gene>
<dbReference type="Pfam" id="PF02148">
    <property type="entry name" value="zf-UBP"/>
    <property type="match status" value="1"/>
</dbReference>
<comment type="caution">
    <text evidence="5">The sequence shown here is derived from an EMBL/GenBank/DDBJ whole genome shotgun (WGS) entry which is preliminary data.</text>
</comment>
<dbReference type="EMBL" id="BRYB01001262">
    <property type="protein sequence ID" value="GMI21785.1"/>
    <property type="molecule type" value="Genomic_DNA"/>
</dbReference>
<dbReference type="InterPro" id="IPR013083">
    <property type="entry name" value="Znf_RING/FYVE/PHD"/>
</dbReference>
<protein>
    <recommendedName>
        <fullName evidence="4">UBP-type domain-containing protein</fullName>
    </recommendedName>
</protein>
<dbReference type="PANTHER" id="PTHR24007">
    <property type="entry name" value="BRCA1-ASSOCIATED PROTEIN"/>
    <property type="match status" value="1"/>
</dbReference>
<reference evidence="5 6" key="1">
    <citation type="journal article" date="2023" name="Commun. Biol.">
        <title>Genome analysis of Parmales, the sister group of diatoms, reveals the evolutionary specialization of diatoms from phago-mixotrophs to photoautotrophs.</title>
        <authorList>
            <person name="Ban H."/>
            <person name="Sato S."/>
            <person name="Yoshikawa S."/>
            <person name="Yamada K."/>
            <person name="Nakamura Y."/>
            <person name="Ichinomiya M."/>
            <person name="Sato N."/>
            <person name="Blanc-Mathieu R."/>
            <person name="Endo H."/>
            <person name="Kuwata A."/>
            <person name="Ogata H."/>
        </authorList>
    </citation>
    <scope>NUCLEOTIDE SEQUENCE [LARGE SCALE GENOMIC DNA]</scope>
</reference>
<keyword evidence="6" id="KW-1185">Reference proteome</keyword>
<dbReference type="SUPFAM" id="SSF57850">
    <property type="entry name" value="RING/U-box"/>
    <property type="match status" value="1"/>
</dbReference>
<feature type="coiled-coil region" evidence="2">
    <location>
        <begin position="185"/>
        <end position="247"/>
    </location>
</feature>
<dbReference type="Proteomes" id="UP001165060">
    <property type="component" value="Unassembled WGS sequence"/>
</dbReference>
<dbReference type="InterPro" id="IPR001607">
    <property type="entry name" value="Znf_UBP"/>
</dbReference>
<dbReference type="PROSITE" id="PS50271">
    <property type="entry name" value="ZF_UBP"/>
    <property type="match status" value="1"/>
</dbReference>
<keyword evidence="2" id="KW-0175">Coiled coil</keyword>
<evidence type="ECO:0000259" key="4">
    <source>
        <dbReference type="PROSITE" id="PS50271"/>
    </source>
</evidence>
<evidence type="ECO:0000313" key="6">
    <source>
        <dbReference type="Proteomes" id="UP001165060"/>
    </source>
</evidence>
<accession>A0ABQ6M8N4</accession>
<dbReference type="PANTHER" id="PTHR24007:SF7">
    <property type="entry name" value="BRCA1-ASSOCIATED PROTEIN"/>
    <property type="match status" value="1"/>
</dbReference>
<evidence type="ECO:0000256" key="2">
    <source>
        <dbReference type="SAM" id="Coils"/>
    </source>
</evidence>
<proteinExistence type="predicted"/>
<feature type="non-terminal residue" evidence="5">
    <location>
        <position position="1"/>
    </location>
</feature>
<keyword evidence="1" id="KW-0863">Zinc-finger</keyword>
<evidence type="ECO:0000313" key="5">
    <source>
        <dbReference type="EMBL" id="GMI21785.1"/>
    </source>
</evidence>
<sequence length="270" mass="29352">APSNPPASPSPHKSHRGTPCLPCRLLKASSPSSPLPSPPGVWICLPCGTVSCGGYPSPLDGAPAVNHARAHYEQTLHAYAVEVTSQKVYDFAGGGFVHRMGRNEGDGKLVEMPDPHHTSTDGSRAEGVSDAGEDEGDLLWHTKLEGLAAEYQQLLRESLEKQRGMYGEQLARAREGGRREGKGVREALEKEERAVARKFENAKQRRDKIVGERDFLRDLVASVEGNREANERQVAEAKRELAACQEMRSKTLPLLTAKIEGLMLKLDGGG</sequence>
<evidence type="ECO:0000256" key="3">
    <source>
        <dbReference type="SAM" id="MobiDB-lite"/>
    </source>
</evidence>
<feature type="region of interest" description="Disordered" evidence="3">
    <location>
        <begin position="111"/>
        <end position="133"/>
    </location>
</feature>
<feature type="domain" description="UBP-type" evidence="4">
    <location>
        <begin position="8"/>
        <end position="116"/>
    </location>
</feature>
<keyword evidence="1" id="KW-0862">Zinc</keyword>
<keyword evidence="1" id="KW-0479">Metal-binding</keyword>
<evidence type="ECO:0000256" key="1">
    <source>
        <dbReference type="PROSITE-ProRule" id="PRU00502"/>
    </source>
</evidence>
<name>A0ABQ6M8N4_9STRA</name>